<dbReference type="GO" id="GO:0016024">
    <property type="term" value="P:CDP-diacylglycerol biosynthetic process"/>
    <property type="evidence" value="ECO:0007669"/>
    <property type="project" value="UniProtKB-UniPathway"/>
</dbReference>
<dbReference type="OrthoDB" id="9809618at2"/>
<dbReference type="AlphaFoldDB" id="M5PXL4"/>
<keyword evidence="10" id="KW-1133">Transmembrane helix</keyword>
<dbReference type="EMBL" id="AOSV01000003">
    <property type="protein sequence ID" value="EMG39037.1"/>
    <property type="molecule type" value="Genomic_DNA"/>
</dbReference>
<keyword evidence="9" id="KW-0443">Lipid metabolism</keyword>
<name>M5PXL4_DESAF</name>
<dbReference type="NCBIfam" id="TIGR00530">
    <property type="entry name" value="AGP_acyltrn"/>
    <property type="match status" value="1"/>
</dbReference>
<keyword evidence="9" id="KW-0594">Phospholipid biosynthesis</keyword>
<evidence type="ECO:0000256" key="2">
    <source>
        <dbReference type="ARBA" id="ARBA00004728"/>
    </source>
</evidence>
<dbReference type="PANTHER" id="PTHR10434">
    <property type="entry name" value="1-ACYL-SN-GLYCEROL-3-PHOSPHATE ACYLTRANSFERASE"/>
    <property type="match status" value="1"/>
</dbReference>
<dbReference type="GO" id="GO:0006654">
    <property type="term" value="P:phosphatidic acid biosynthetic process"/>
    <property type="evidence" value="ECO:0007669"/>
    <property type="project" value="TreeGrafter"/>
</dbReference>
<evidence type="ECO:0000256" key="6">
    <source>
        <dbReference type="ARBA" id="ARBA00016139"/>
    </source>
</evidence>
<comment type="catalytic activity">
    <reaction evidence="1 9">
        <text>a 1-acyl-sn-glycero-3-phosphate + an acyl-CoA = a 1,2-diacyl-sn-glycero-3-phosphate + CoA</text>
        <dbReference type="Rhea" id="RHEA:19709"/>
        <dbReference type="ChEBI" id="CHEBI:57287"/>
        <dbReference type="ChEBI" id="CHEBI:57970"/>
        <dbReference type="ChEBI" id="CHEBI:58342"/>
        <dbReference type="ChEBI" id="CHEBI:58608"/>
        <dbReference type="EC" id="2.3.1.51"/>
    </reaction>
</comment>
<dbReference type="CDD" id="cd07989">
    <property type="entry name" value="LPLAT_AGPAT-like"/>
    <property type="match status" value="1"/>
</dbReference>
<evidence type="ECO:0000256" key="4">
    <source>
        <dbReference type="ARBA" id="ARBA00008655"/>
    </source>
</evidence>
<sequence>MLRTIIFFTFYPLVTVVSSTLCILFGRSFANKPADLSQRIWAKACLALAGIKVETDFSALAPGQTYVFMANHQSNFDIPLLTACLDQWSVRMVAKESLFKIPIFGWALRRVGHISIDRAKMRKAMQAIQEAVEIANSGISIVIFPEGTRSRDFSQLQEFKAGGFILAIKTGLPVAPVVMSGSGEIMPKGHWFIRPGTVRIKALPPVAPGSYSLKEREQFKENLQQAMSRAYLEMHRHGG</sequence>
<comment type="pathway">
    <text evidence="2">Phospholipid metabolism; CDP-diacylglycerol biosynthesis; CDP-diacylglycerol from sn-glycerol 3-phosphate: step 2/3.</text>
</comment>
<keyword evidence="7 9" id="KW-0808">Transferase</keyword>
<accession>M5PXL4</accession>
<keyword evidence="9" id="KW-1208">Phospholipid metabolism</keyword>
<evidence type="ECO:0000256" key="7">
    <source>
        <dbReference type="ARBA" id="ARBA00022679"/>
    </source>
</evidence>
<dbReference type="InterPro" id="IPR004552">
    <property type="entry name" value="AGP_acyltrans"/>
</dbReference>
<evidence type="ECO:0000313" key="12">
    <source>
        <dbReference type="EMBL" id="EMG39037.1"/>
    </source>
</evidence>
<evidence type="ECO:0000256" key="8">
    <source>
        <dbReference type="ARBA" id="ARBA00023315"/>
    </source>
</evidence>
<dbReference type="SUPFAM" id="SSF69593">
    <property type="entry name" value="Glycerol-3-phosphate (1)-acyltransferase"/>
    <property type="match status" value="1"/>
</dbReference>
<evidence type="ECO:0000256" key="1">
    <source>
        <dbReference type="ARBA" id="ARBA00001141"/>
    </source>
</evidence>
<dbReference type="InterPro" id="IPR002123">
    <property type="entry name" value="Plipid/glycerol_acylTrfase"/>
</dbReference>
<dbReference type="PATRIC" id="fig|1262666.3.peg.685"/>
<dbReference type="SMART" id="SM00563">
    <property type="entry name" value="PlsC"/>
    <property type="match status" value="1"/>
</dbReference>
<evidence type="ECO:0000256" key="10">
    <source>
        <dbReference type="SAM" id="Phobius"/>
    </source>
</evidence>
<protein>
    <recommendedName>
        <fullName evidence="6 9">1-acyl-sn-glycerol-3-phosphate acyltransferase</fullName>
        <ecNumber evidence="5 9">2.3.1.51</ecNumber>
    </recommendedName>
</protein>
<dbReference type="GO" id="GO:0003841">
    <property type="term" value="F:1-acylglycerol-3-phosphate O-acyltransferase activity"/>
    <property type="evidence" value="ECO:0007669"/>
    <property type="project" value="UniProtKB-UniRule"/>
</dbReference>
<gene>
    <name evidence="12" type="ORF">PCS_00679</name>
</gene>
<feature type="domain" description="Phospholipid/glycerol acyltransferase" evidence="11">
    <location>
        <begin position="66"/>
        <end position="182"/>
    </location>
</feature>
<comment type="domain">
    <text evidence="9">The HXXXXD motif is essential for acyltransferase activity and may constitute the binding site for the phosphate moiety of the glycerol-3-phosphate.</text>
</comment>
<evidence type="ECO:0000256" key="5">
    <source>
        <dbReference type="ARBA" id="ARBA00013211"/>
    </source>
</evidence>
<evidence type="ECO:0000256" key="3">
    <source>
        <dbReference type="ARBA" id="ARBA00005189"/>
    </source>
</evidence>
<evidence type="ECO:0000259" key="11">
    <source>
        <dbReference type="SMART" id="SM00563"/>
    </source>
</evidence>
<proteinExistence type="inferred from homology"/>
<keyword evidence="9" id="KW-0444">Lipid biosynthesis</keyword>
<evidence type="ECO:0000313" key="13">
    <source>
        <dbReference type="Proteomes" id="UP000011922"/>
    </source>
</evidence>
<dbReference type="Proteomes" id="UP000011922">
    <property type="component" value="Unassembled WGS sequence"/>
</dbReference>
<evidence type="ECO:0000256" key="9">
    <source>
        <dbReference type="RuleBase" id="RU361267"/>
    </source>
</evidence>
<dbReference type="Pfam" id="PF01553">
    <property type="entry name" value="Acyltransferase"/>
    <property type="match status" value="1"/>
</dbReference>
<dbReference type="GO" id="GO:0016020">
    <property type="term" value="C:membrane"/>
    <property type="evidence" value="ECO:0007669"/>
    <property type="project" value="InterPro"/>
</dbReference>
<feature type="transmembrane region" description="Helical" evidence="10">
    <location>
        <begin position="6"/>
        <end position="26"/>
    </location>
</feature>
<keyword evidence="10" id="KW-0472">Membrane</keyword>
<dbReference type="PANTHER" id="PTHR10434:SF11">
    <property type="entry name" value="1-ACYL-SN-GLYCEROL-3-PHOSPHATE ACYLTRANSFERASE"/>
    <property type="match status" value="1"/>
</dbReference>
<dbReference type="EC" id="2.3.1.51" evidence="5 9"/>
<keyword evidence="8 9" id="KW-0012">Acyltransferase</keyword>
<comment type="similarity">
    <text evidence="4 9">Belongs to the 1-acyl-sn-glycerol-3-phosphate acyltransferase family.</text>
</comment>
<keyword evidence="10" id="KW-0812">Transmembrane</keyword>
<reference evidence="12 13" key="1">
    <citation type="journal article" date="2013" name="Genome Announc.">
        <title>Draft Genome Sequence for Desulfovibrio africanus Strain PCS.</title>
        <authorList>
            <person name="Brown S.D."/>
            <person name="Utturkar S.M."/>
            <person name="Arkin A.P."/>
            <person name="Deutschbauer A.M."/>
            <person name="Elias D.A."/>
            <person name="Hazen T.C."/>
            <person name="Chakraborty R."/>
        </authorList>
    </citation>
    <scope>NUCLEOTIDE SEQUENCE [LARGE SCALE GENOMIC DNA]</scope>
    <source>
        <strain evidence="12 13">PCS</strain>
    </source>
</reference>
<dbReference type="RefSeq" id="WP_005984066.1">
    <property type="nucleotide sequence ID" value="NZ_AOSV01000003.1"/>
</dbReference>
<organism evidence="12 13">
    <name type="scientific">Desulfocurvibacter africanus PCS</name>
    <dbReference type="NCBI Taxonomy" id="1262666"/>
    <lineage>
        <taxon>Bacteria</taxon>
        <taxon>Pseudomonadati</taxon>
        <taxon>Thermodesulfobacteriota</taxon>
        <taxon>Desulfovibrionia</taxon>
        <taxon>Desulfovibrionales</taxon>
        <taxon>Desulfovibrionaceae</taxon>
        <taxon>Desulfocurvibacter</taxon>
    </lineage>
</organism>
<comment type="pathway">
    <text evidence="3">Lipid metabolism.</text>
</comment>
<dbReference type="UniPathway" id="UPA00557">
    <property type="reaction ID" value="UER00613"/>
</dbReference>
<comment type="caution">
    <text evidence="12">The sequence shown here is derived from an EMBL/GenBank/DDBJ whole genome shotgun (WGS) entry which is preliminary data.</text>
</comment>